<feature type="transmembrane region" description="Helical" evidence="13">
    <location>
        <begin position="237"/>
        <end position="257"/>
    </location>
</feature>
<feature type="transmembrane region" description="Helical" evidence="13">
    <location>
        <begin position="167"/>
        <end position="189"/>
    </location>
</feature>
<evidence type="ECO:0000313" key="15">
    <source>
        <dbReference type="Proteomes" id="UP001215151"/>
    </source>
</evidence>
<name>A0AAD7TVE0_9APHY</name>
<keyword evidence="8" id="KW-0256">Endoplasmic reticulum</keyword>
<feature type="region of interest" description="Disordered" evidence="12">
    <location>
        <begin position="40"/>
        <end position="63"/>
    </location>
</feature>
<dbReference type="EMBL" id="JAPEVG010000093">
    <property type="protein sequence ID" value="KAJ8483475.1"/>
    <property type="molecule type" value="Genomic_DNA"/>
</dbReference>
<dbReference type="PANTHER" id="PTHR12413:SF1">
    <property type="entry name" value="DOLICHYL PYROPHOSPHATE MAN9GLCNAC2 ALPHA-1,3-GLUCOSYLTRANSFERASE"/>
    <property type="match status" value="1"/>
</dbReference>
<feature type="compositionally biased region" description="Low complexity" evidence="12">
    <location>
        <begin position="94"/>
        <end position="107"/>
    </location>
</feature>
<feature type="transmembrane region" description="Helical" evidence="13">
    <location>
        <begin position="269"/>
        <end position="288"/>
    </location>
</feature>
<evidence type="ECO:0000256" key="12">
    <source>
        <dbReference type="SAM" id="MobiDB-lite"/>
    </source>
</evidence>
<organism evidence="14 15">
    <name type="scientific">Trametes cubensis</name>
    <dbReference type="NCBI Taxonomy" id="1111947"/>
    <lineage>
        <taxon>Eukaryota</taxon>
        <taxon>Fungi</taxon>
        <taxon>Dikarya</taxon>
        <taxon>Basidiomycota</taxon>
        <taxon>Agaricomycotina</taxon>
        <taxon>Agaricomycetes</taxon>
        <taxon>Polyporales</taxon>
        <taxon>Polyporaceae</taxon>
        <taxon>Trametes</taxon>
    </lineage>
</organism>
<evidence type="ECO:0000256" key="8">
    <source>
        <dbReference type="ARBA" id="ARBA00022824"/>
    </source>
</evidence>
<dbReference type="PANTHER" id="PTHR12413">
    <property type="entry name" value="DOLICHYL GLYCOSYLTRANSFERASE"/>
    <property type="match status" value="1"/>
</dbReference>
<dbReference type="Pfam" id="PF03155">
    <property type="entry name" value="Alg6_Alg8"/>
    <property type="match status" value="1"/>
</dbReference>
<evidence type="ECO:0000256" key="5">
    <source>
        <dbReference type="ARBA" id="ARBA00022676"/>
    </source>
</evidence>
<dbReference type="InterPro" id="IPR004856">
    <property type="entry name" value="Glyco_trans_ALG6/ALG8"/>
</dbReference>
<accession>A0AAD7TVE0</accession>
<evidence type="ECO:0000256" key="1">
    <source>
        <dbReference type="ARBA" id="ARBA00004477"/>
    </source>
</evidence>
<evidence type="ECO:0000256" key="11">
    <source>
        <dbReference type="ARBA" id="ARBA00032921"/>
    </source>
</evidence>
<keyword evidence="15" id="KW-1185">Reference proteome</keyword>
<feature type="transmembrane region" description="Helical" evidence="13">
    <location>
        <begin position="447"/>
        <end position="472"/>
    </location>
</feature>
<keyword evidence="7 13" id="KW-0812">Transmembrane</keyword>
<evidence type="ECO:0000256" key="6">
    <source>
        <dbReference type="ARBA" id="ARBA00022679"/>
    </source>
</evidence>
<feature type="transmembrane region" description="Helical" evidence="13">
    <location>
        <begin position="352"/>
        <end position="371"/>
    </location>
</feature>
<comment type="subcellular location">
    <subcellularLocation>
        <location evidence="1">Endoplasmic reticulum membrane</location>
        <topology evidence="1">Multi-pass membrane protein</topology>
    </subcellularLocation>
</comment>
<dbReference type="EC" id="2.4.1.267" evidence="4"/>
<proteinExistence type="inferred from homology"/>
<evidence type="ECO:0000256" key="7">
    <source>
        <dbReference type="ARBA" id="ARBA00022692"/>
    </source>
</evidence>
<evidence type="ECO:0000256" key="3">
    <source>
        <dbReference type="ARBA" id="ARBA00008715"/>
    </source>
</evidence>
<feature type="region of interest" description="Disordered" evidence="12">
    <location>
        <begin position="659"/>
        <end position="695"/>
    </location>
</feature>
<keyword evidence="9 13" id="KW-1133">Transmembrane helix</keyword>
<comment type="pathway">
    <text evidence="2">Protein modification; protein glycosylation.</text>
</comment>
<comment type="similarity">
    <text evidence="3">Belongs to the ALG6/ALG8 glucosyltransferase family.</text>
</comment>
<keyword evidence="5" id="KW-0328">Glycosyltransferase</keyword>
<keyword evidence="6" id="KW-0808">Transferase</keyword>
<feature type="transmembrane region" description="Helical" evidence="13">
    <location>
        <begin position="563"/>
        <end position="579"/>
    </location>
</feature>
<feature type="transmembrane region" description="Helical" evidence="13">
    <location>
        <begin position="591"/>
        <end position="613"/>
    </location>
</feature>
<dbReference type="GO" id="GO:0005789">
    <property type="term" value="C:endoplasmic reticulum membrane"/>
    <property type="evidence" value="ECO:0007669"/>
    <property type="project" value="UniProtKB-SubCell"/>
</dbReference>
<feature type="transmembrane region" description="Helical" evidence="13">
    <location>
        <begin position="493"/>
        <end position="515"/>
    </location>
</feature>
<dbReference type="Proteomes" id="UP001215151">
    <property type="component" value="Unassembled WGS sequence"/>
</dbReference>
<evidence type="ECO:0000256" key="9">
    <source>
        <dbReference type="ARBA" id="ARBA00022989"/>
    </source>
</evidence>
<feature type="transmembrane region" description="Helical" evidence="13">
    <location>
        <begin position="625"/>
        <end position="643"/>
    </location>
</feature>
<feature type="region of interest" description="Disordered" evidence="12">
    <location>
        <begin position="76"/>
        <end position="147"/>
    </location>
</feature>
<keyword evidence="10 13" id="KW-0472">Membrane</keyword>
<gene>
    <name evidence="14" type="ORF">ONZ51_g4670</name>
</gene>
<dbReference type="AlphaFoldDB" id="A0AAD7TVE0"/>
<feature type="transmembrane region" description="Helical" evidence="13">
    <location>
        <begin position="378"/>
        <end position="398"/>
    </location>
</feature>
<dbReference type="GO" id="GO:0042281">
    <property type="term" value="F:dolichyl pyrophosphate Man9GlcNAc2 alpha-1,3-glucosyltransferase activity"/>
    <property type="evidence" value="ECO:0007669"/>
    <property type="project" value="UniProtKB-EC"/>
</dbReference>
<comment type="caution">
    <text evidence="14">The sequence shown here is derived from an EMBL/GenBank/DDBJ whole genome shotgun (WGS) entry which is preliminary data.</text>
</comment>
<evidence type="ECO:0000256" key="13">
    <source>
        <dbReference type="SAM" id="Phobius"/>
    </source>
</evidence>
<reference evidence="14" key="1">
    <citation type="submission" date="2022-11" db="EMBL/GenBank/DDBJ databases">
        <title>Genome Sequence of Cubamyces cubensis.</title>
        <authorList>
            <person name="Buettner E."/>
        </authorList>
    </citation>
    <scope>NUCLEOTIDE SEQUENCE</scope>
    <source>
        <strain evidence="14">MPL-01</strain>
    </source>
</reference>
<evidence type="ECO:0000256" key="2">
    <source>
        <dbReference type="ARBA" id="ARBA00004922"/>
    </source>
</evidence>
<evidence type="ECO:0000313" key="14">
    <source>
        <dbReference type="EMBL" id="KAJ8483475.1"/>
    </source>
</evidence>
<evidence type="ECO:0000256" key="10">
    <source>
        <dbReference type="ARBA" id="ARBA00023136"/>
    </source>
</evidence>
<protein>
    <recommendedName>
        <fullName evidence="4">dolichyl-P-Glc:Man9GlcNAc2-PP-dolichol alpha-1,3-glucosyltransferase</fullName>
        <ecNumber evidence="4">2.4.1.267</ecNumber>
    </recommendedName>
    <alternativeName>
        <fullName evidence="11">Dol-P-Glc:Man(9)GlcNAc(2)-PP-Dol alpha-1,3-glucosyltransferase</fullName>
    </alternativeName>
</protein>
<evidence type="ECO:0000256" key="4">
    <source>
        <dbReference type="ARBA" id="ARBA00011937"/>
    </source>
</evidence>
<sequence>MDEFTQGSYSLQARTRIRKTSFNSQTSAQTAPVNWTQRATTPVLRHRPSAASIRSDVSETDRSEIVAPVPRRHHILQTSESRHWLGTPPLSPHSRPTSPLTPLASSPTRRRLHPTLSFSSLGVQDAKRTVSASHSATHPLHKERRTDDDEGMAKRLLRWMHHENMKAWVIPCLVLASLWVKWAVGLGSYSGQGTPPMYGDYEAQRHWMELTIHLPTRQWYTYDLQYWGLDYPPLTAHISWICGVIGAWIDPTWFALDKSRGIETPGSKVYMRFTVLALDTLIYVPALYMFTKELALATLLFQPALLLIDFGHFQYNSIMLGLTLLSANFFAIEQDLLGAVCFVLSLGFKQMALYYAPAIGAYLLAKCLYLGPTEGTRLFIRLALVTVASFVVLFLPFLPPLAPVSGILDPITRIFPFNRGLFEDKVANFWCASNVVLKWRYLASQGVLVKLSAALTALGFLPAVVTLLYSAYKLHIQAASRDTKAEPAQPTPLLPLLPYALLTSSLSFFLFSFQVHEKTILVPLLPMTLLLSGSSPDEQTYEMGMLMNNVAVFSMWPLLKKDGLGVQYIALLVLWNRLVGYNPFSLTRRSWLHMLSFTIYVACVVLHTAELLFKPPARLPDLFPVLNVLVSTPVFALVWLWSIKRGVEVSWALGGLGSRSSTKAPQGALPLKKSVPFPSENRSDAVAGDGDAPKDPLSGLRGSALRHVSREKLCQAALDITIVAFGIRTGYLFDAFAIRDRRISLKDVLVEYLAVLRKADRRFENAVIVYEPHAEQLFFVNTQRLRDLLSFEEPPRSTTSTEAPSVIYIALDGSQAQVTEPPAMVKSLMHTVTARTEDGQAPPMISLIHEGHVQDIGSLVAFAACLLDFPVAYVPTSGGDTAYLAGVPLDVYECSLVIDNDTDALRPYELPRRHTVTKFSCPQHVAQRITALSPETMAHNLRTRLEVRLQAAGFPGRVVVKHSTETLDRVAL</sequence>